<evidence type="ECO:0008006" key="3">
    <source>
        <dbReference type="Google" id="ProtNLM"/>
    </source>
</evidence>
<keyword evidence="2" id="KW-1185">Reference proteome</keyword>
<dbReference type="KEGG" id="ssan:NX02_23195"/>
<proteinExistence type="predicted"/>
<gene>
    <name evidence="1" type="ORF">NX02_23195</name>
</gene>
<sequence length="232" mass="24919">MDSPRIVARNRHDDGIDAWGVVRATPGTALAGAVRGYASYWERTASFTARRELASTAVVLIVNLGDVLELCDGRGDVLRLGPGEGFVAGIHTATAISRSTGTQAGVHVFLTRATLSRLLGMPLEHLLNRCVDLEAVLGPGIRSLCQRLGETADAQFRFALLERAIIQRLAEAPAPDAAMLHAERRLASASPPPVAALAAELDLSRQHFARRFRETTGRTAPTAAAARLWRAR</sequence>
<evidence type="ECO:0000313" key="2">
    <source>
        <dbReference type="Proteomes" id="UP000018851"/>
    </source>
</evidence>
<dbReference type="Proteomes" id="UP000018851">
    <property type="component" value="Chromosome"/>
</dbReference>
<evidence type="ECO:0000313" key="1">
    <source>
        <dbReference type="EMBL" id="AHE56255.1"/>
    </source>
</evidence>
<reference evidence="1 2" key="1">
    <citation type="submission" date="2013-07" db="EMBL/GenBank/DDBJ databases">
        <title>Completed genome of Sphingomonas sanxanigenens NX02.</title>
        <authorList>
            <person name="Ma T."/>
            <person name="Huang H."/>
            <person name="Wu M."/>
            <person name="Li X."/>
            <person name="Li G."/>
        </authorList>
    </citation>
    <scope>NUCLEOTIDE SEQUENCE [LARGE SCALE GENOMIC DNA]</scope>
    <source>
        <strain evidence="1 2">NX02</strain>
    </source>
</reference>
<dbReference type="RefSeq" id="WP_025294378.1">
    <property type="nucleotide sequence ID" value="NZ_CP006644.1"/>
</dbReference>
<dbReference type="AlphaFoldDB" id="W0AKP3"/>
<dbReference type="eggNOG" id="COG2207">
    <property type="taxonomic scope" value="Bacteria"/>
</dbReference>
<protein>
    <recommendedName>
        <fullName evidence="3">HTH araC/xylS-type domain-containing protein</fullName>
    </recommendedName>
</protein>
<dbReference type="EMBL" id="CP006644">
    <property type="protein sequence ID" value="AHE56255.1"/>
    <property type="molecule type" value="Genomic_DNA"/>
</dbReference>
<dbReference type="PATRIC" id="fig|1123269.5.peg.4539"/>
<dbReference type="STRING" id="1123269.NX02_23195"/>
<name>W0AKP3_9SPHN</name>
<accession>W0AKP3</accession>
<dbReference type="Gene3D" id="1.10.10.60">
    <property type="entry name" value="Homeodomain-like"/>
    <property type="match status" value="1"/>
</dbReference>
<dbReference type="HOGENOM" id="CLU_066193_0_0_5"/>
<dbReference type="OrthoDB" id="2559672at2"/>
<organism evidence="1 2">
    <name type="scientific">Sphingomonas sanxanigenens DSM 19645 = NX02</name>
    <dbReference type="NCBI Taxonomy" id="1123269"/>
    <lineage>
        <taxon>Bacteria</taxon>
        <taxon>Pseudomonadati</taxon>
        <taxon>Pseudomonadota</taxon>
        <taxon>Alphaproteobacteria</taxon>
        <taxon>Sphingomonadales</taxon>
        <taxon>Sphingomonadaceae</taxon>
        <taxon>Sphingomonas</taxon>
    </lineage>
</organism>